<dbReference type="Pfam" id="PF00271">
    <property type="entry name" value="Helicase_C"/>
    <property type="match status" value="1"/>
</dbReference>
<feature type="domain" description="Helicase C-terminal" evidence="11">
    <location>
        <begin position="2122"/>
        <end position="2281"/>
    </location>
</feature>
<dbReference type="InterPro" id="IPR022707">
    <property type="entry name" value="Mot1_central_dom"/>
</dbReference>
<dbReference type="FunFam" id="3.40.50.10810:FF:000009">
    <property type="entry name" value="B-TFIID TATA-box-binding protein-associated factor 1"/>
    <property type="match status" value="1"/>
</dbReference>
<feature type="region of interest" description="Disordered" evidence="9">
    <location>
        <begin position="396"/>
        <end position="431"/>
    </location>
</feature>
<comment type="caution">
    <text evidence="12">The sequence shown here is derived from an EMBL/GenBank/DDBJ whole genome shotgun (WGS) entry which is preliminary data.</text>
</comment>
<evidence type="ECO:0000256" key="2">
    <source>
        <dbReference type="ARBA" id="ARBA00022737"/>
    </source>
</evidence>
<keyword evidence="2" id="KW-0677">Repeat</keyword>
<proteinExistence type="predicted"/>
<keyword evidence="3" id="KW-0547">Nucleotide-binding</keyword>
<organism evidence="12 13">
    <name type="scientific">Trifolium pratense</name>
    <name type="common">Red clover</name>
    <dbReference type="NCBI Taxonomy" id="57577"/>
    <lineage>
        <taxon>Eukaryota</taxon>
        <taxon>Viridiplantae</taxon>
        <taxon>Streptophyta</taxon>
        <taxon>Embryophyta</taxon>
        <taxon>Tracheophyta</taxon>
        <taxon>Spermatophyta</taxon>
        <taxon>Magnoliopsida</taxon>
        <taxon>eudicotyledons</taxon>
        <taxon>Gunneridae</taxon>
        <taxon>Pentapetalae</taxon>
        <taxon>rosids</taxon>
        <taxon>fabids</taxon>
        <taxon>Fabales</taxon>
        <taxon>Fabaceae</taxon>
        <taxon>Papilionoideae</taxon>
        <taxon>50 kb inversion clade</taxon>
        <taxon>NPAAA clade</taxon>
        <taxon>Hologalegina</taxon>
        <taxon>IRL clade</taxon>
        <taxon>Trifolieae</taxon>
        <taxon>Trifolium</taxon>
    </lineage>
</organism>
<dbReference type="CDD" id="cd17999">
    <property type="entry name" value="DEXHc_Mot1"/>
    <property type="match status" value="1"/>
</dbReference>
<evidence type="ECO:0000259" key="10">
    <source>
        <dbReference type="PROSITE" id="PS51192"/>
    </source>
</evidence>
<feature type="compositionally biased region" description="Basic and acidic residues" evidence="9">
    <location>
        <begin position="403"/>
        <end position="412"/>
    </location>
</feature>
<dbReference type="FunFam" id="1.25.10.10:FF:000787">
    <property type="entry name" value="TATA-binding protein-associated factor BTAF1"/>
    <property type="match status" value="1"/>
</dbReference>
<protein>
    <submittedName>
        <fullName evidence="12">TATA-binding-like protein</fullName>
    </submittedName>
</protein>
<evidence type="ECO:0000256" key="6">
    <source>
        <dbReference type="ARBA" id="ARBA00022840"/>
    </source>
</evidence>
<dbReference type="PROSITE" id="PS51192">
    <property type="entry name" value="HELICASE_ATP_BIND_1"/>
    <property type="match status" value="1"/>
</dbReference>
<dbReference type="InterPro" id="IPR000330">
    <property type="entry name" value="SNF2_N"/>
</dbReference>
<dbReference type="InterPro" id="IPR011989">
    <property type="entry name" value="ARM-like"/>
</dbReference>
<dbReference type="SMART" id="SM00487">
    <property type="entry name" value="DEXDc"/>
    <property type="match status" value="1"/>
</dbReference>
<dbReference type="SMART" id="SM00490">
    <property type="entry name" value="HELICc"/>
    <property type="match status" value="1"/>
</dbReference>
<dbReference type="PROSITE" id="PS51194">
    <property type="entry name" value="HELICASE_CTER"/>
    <property type="match status" value="1"/>
</dbReference>
<comment type="subcellular location">
    <subcellularLocation>
        <location evidence="1">Nucleus</location>
    </subcellularLocation>
</comment>
<evidence type="ECO:0000256" key="1">
    <source>
        <dbReference type="ARBA" id="ARBA00004123"/>
    </source>
</evidence>
<dbReference type="Pfam" id="PF00176">
    <property type="entry name" value="SNF2-rel_dom"/>
    <property type="match status" value="1"/>
</dbReference>
<dbReference type="Gene3D" id="3.40.50.10810">
    <property type="entry name" value="Tandem AAA-ATPase domain"/>
    <property type="match status" value="1"/>
</dbReference>
<dbReference type="InterPro" id="IPR049730">
    <property type="entry name" value="SNF2/RAD54-like_C"/>
</dbReference>
<dbReference type="GO" id="GO:0004386">
    <property type="term" value="F:helicase activity"/>
    <property type="evidence" value="ECO:0007669"/>
    <property type="project" value="UniProtKB-KW"/>
</dbReference>
<evidence type="ECO:0000256" key="7">
    <source>
        <dbReference type="ARBA" id="ARBA00023125"/>
    </source>
</evidence>
<evidence type="ECO:0000256" key="4">
    <source>
        <dbReference type="ARBA" id="ARBA00022801"/>
    </source>
</evidence>
<evidence type="ECO:0000256" key="5">
    <source>
        <dbReference type="ARBA" id="ARBA00022806"/>
    </source>
</evidence>
<dbReference type="SUPFAM" id="SSF48371">
    <property type="entry name" value="ARM repeat"/>
    <property type="match status" value="1"/>
</dbReference>
<keyword evidence="6" id="KW-0067">ATP-binding</keyword>
<feature type="domain" description="Helicase ATP-binding" evidence="10">
    <location>
        <begin position="1765"/>
        <end position="1935"/>
    </location>
</feature>
<dbReference type="InterPro" id="IPR001650">
    <property type="entry name" value="Helicase_C-like"/>
</dbReference>
<keyword evidence="8" id="KW-0539">Nucleus</keyword>
<reference evidence="12 13" key="2">
    <citation type="journal article" date="2017" name="Front. Plant Sci.">
        <title>Gene Classification and Mining of Molecular Markers Useful in Red Clover (Trifolium pratense) Breeding.</title>
        <authorList>
            <person name="Istvanek J."/>
            <person name="Dluhosova J."/>
            <person name="Dluhos P."/>
            <person name="Patkova L."/>
            <person name="Nedelnik J."/>
            <person name="Repkova J."/>
        </authorList>
    </citation>
    <scope>NUCLEOTIDE SEQUENCE [LARGE SCALE GENOMIC DNA]</scope>
    <source>
        <strain evidence="13">cv. Tatra</strain>
        <tissue evidence="12">Young leaves</tissue>
    </source>
</reference>
<dbReference type="CDD" id="cd18793">
    <property type="entry name" value="SF2_C_SNF"/>
    <property type="match status" value="1"/>
</dbReference>
<keyword evidence="5" id="KW-0347">Helicase</keyword>
<dbReference type="PANTHER" id="PTHR36498:SF1">
    <property type="entry name" value="TATA-BINDING PROTEIN-ASSOCIATED FACTOR 172"/>
    <property type="match status" value="1"/>
</dbReference>
<evidence type="ECO:0000256" key="3">
    <source>
        <dbReference type="ARBA" id="ARBA00022741"/>
    </source>
</evidence>
<sequence>MTSGETHFAGPRSTVAMLADKYYNSGYSTTLLSYKKWDTRVAAAHAIGSIAENVKHISLNELIGSVVTKMSESGISCSVDDLCAWPYLQAKITGSSFRSFDMNKVLEFGALLASGGQEYDIGSDNIKNPKERLVRQKQNLRRRLGAMMARKQGCVIRKSNGSVLLELNSSCCGILMLGCPFDNILFTFPGYNTFHPTLPDAILVVNVPPWLGSPCPLEEVWAVRQYKQGGVEIPVKWKHLPMCANSWKLMADFKEQFPEFHFEDNVDFEWGRVDADPRPEITEVYVNRPEKRVAPGDFPTRNRELAIIDNMHDLFISINTVNLVSVLSLDVCEQFMDINDVIRDEDLMAHKSDSYLNGADHKVFTSCSVHNIQKMVANMVPNVKSKWPSARERNLLKRKAKNNSKDQTKSWCEDGTEASGTQNLASKGPCPDSVNYSKPFTQVNHDEDGFEHEEDGQWPFSTFVEQLIIDMFDPVWEVRHGSVMALREILTHQGASAGVLKHDPHLERTSFVELEDKNITNMLKRERDIDLNMQVSADECVSNLKRPKLEDVSLSTSMDSVMTCSNDGDIENSITSEILGCNLPVDFGNGKFNGSSIDMNLETHSNDLHDAHKEPANIAEQKGYSDDKMIPSGNPNVLRNLPQNCELMNLVKVTRSSWLRNCEFLHDCVIRFLCVLSLDRFGDYVSDQVVAPVRETCAQALGAAFKYMHAALVNETLNILLKMQCSPEWEIRHGSLLGIKYLVAVRQLGKVPVQQAYDKNCFLKPQSSPPQSLSCKRLNPAVSARYCFSAEWQTLLTWKCANADHAEPVSHFKVPKAGRRGMEVDVEVEVDAGGDEEGNRVKNRNLSSFKRTSFEIKNLFAQIDSCFGVPPITKVEGTKLAGVSLIEMLSDLLGRVLPACKSGLEDPDDDVRAVAADALIPAAAAIVALQGQTLHSIVMLLWDILLDLDDLSPSTSSVMNLLAEIYSHEEMVPKMYKVFKLEDKEIENGAGGCGDAGEENPFVLSTLAPRLWPFMRHSITSVRYSAIRTLERLLEAGYKRSMSELSGASFWPSSIFGDTLRIVFQNLLLETNDDILQCSERVWSLLVQCSVEDLETASRSYMTSWIELASTPFGSALDPSKMFWPVAFPRKSQFRAAAKMRAVRTENEYGGDLGLESTISTIPHDRNGDVPMNSIKIVVGAEVDTSVTRTRVVTATALGIFASKLPEGSLKNTIDPLWSSLTSFSGVQRQVASMVLISWFKEIRTSNLSESLNGIPASLKGWLLDLLACSDPALPTKSSLLPYAELSRTYSKMRNEASQLLNAVKSSGMFSELLTTTNIELDNLSVDDAIGFASKIPALCNDSSANESLRKNTMDDIESSKQRLLTTSGYLKCVQSNLHVTVTSAVAAAVVWMSEFPTRLTPIILPLMASIKREQEEILQTKSAEALAELIYHCVSRRPCPNDKLIKNICSLTCMDPSETPQAKLICSMESIDDQGLLSFRTPVNKQKSKVHVLTGEDRSKAEGFISRRGSELALKLLCEKFGVLLFDKVPKLWDCLTEVLKPSSYESLLAATEKHDTVAIESVSDPQTLINNIQVVRSVAPLLNEELKPKLLTLLPSVFKCVKHSHVAVRLAASRCITSMAQSMIVKVMGAVVENAIPMLEDASSVHARQGAGMLISFLVQGLGVELVPYAPLLVVPLLRCMSDSDQSVRQSVTHSFAALVPLLPLARGVPQPTGLGEGVSRNAEDLHFLEQLLDNSHIEDYKLCTELKVTLRRYQQEGINWLAFLKRFKLHGILCDDMGLGKTLQASAIVASEIVERQTQIGNEDLLPSLIICPSTLVGHWAFEIEKYIDVSVISSLQYAGSAQDRMLLRDSFCKHNVIITSYDVVRKDIDYLGQLLWNYCILDEGHIIKNAKSKVTLAVKQLKAQHRLILSGTPIQNNIMDLWSLFDFLMPGFLGTDRQFQGTYGKPLLAARDPKCSAKDAEAGALAMEALHKQVMPFLLRRTKDEVLSDLPEKIIQDRYCDLSSVQLKLYEQFSGSRAKQEMSSIVTTNESAAAEGSSSTTKASSHVFQALQYLLKLCSHPLLVLGGKIPDSLSTILSEVFPAGSDIISELHKLHHSPKLVALHEILEECGIGVDASGSEAAVGFGQHRVLIFAQHKAFLDIIEKDLFQTHMKNVTYLRLDGSVETEKRFEIVKAFNSDPTIDVLLLTTHVGGLGLNLTSADTLVFVEHDWNPMRDLQAMDRAHRLGQKKVVNVHRLIMRGTLEEKVMSLQRFKVSVANAVINAENASLKTMNTDQLLDLFASAEVPKKGSSVAKSSEDNADGDVGTGKGLKAILGGLEDLWDQSQYTEEYNLSQFLAKLNG</sequence>
<dbReference type="Gene3D" id="3.40.50.300">
    <property type="entry name" value="P-loop containing nucleotide triphosphate hydrolases"/>
    <property type="match status" value="1"/>
</dbReference>
<evidence type="ECO:0000313" key="12">
    <source>
        <dbReference type="EMBL" id="PNY03732.1"/>
    </source>
</evidence>
<dbReference type="STRING" id="57577.A0A2K3NL11"/>
<evidence type="ECO:0000256" key="9">
    <source>
        <dbReference type="SAM" id="MobiDB-lite"/>
    </source>
</evidence>
<accession>A0A2K3NL11</accession>
<dbReference type="SUPFAM" id="SSF52540">
    <property type="entry name" value="P-loop containing nucleoside triphosphate hydrolases"/>
    <property type="match status" value="2"/>
</dbReference>
<name>A0A2K3NL11_TRIPR</name>
<dbReference type="FunFam" id="3.40.50.300:FF:000428">
    <property type="entry name" value="TATA-binding protein-associated factor 172"/>
    <property type="match status" value="1"/>
</dbReference>
<dbReference type="InterPro" id="IPR014001">
    <property type="entry name" value="Helicase_ATP-bd"/>
</dbReference>
<evidence type="ECO:0000256" key="8">
    <source>
        <dbReference type="ARBA" id="ARBA00023242"/>
    </source>
</evidence>
<dbReference type="Proteomes" id="UP000236291">
    <property type="component" value="Unassembled WGS sequence"/>
</dbReference>
<dbReference type="GO" id="GO:0016887">
    <property type="term" value="F:ATP hydrolysis activity"/>
    <property type="evidence" value="ECO:0007669"/>
    <property type="project" value="InterPro"/>
</dbReference>
<dbReference type="InterPro" id="IPR044078">
    <property type="entry name" value="Mot1_ATP-bd"/>
</dbReference>
<dbReference type="InterPro" id="IPR016024">
    <property type="entry name" value="ARM-type_fold"/>
</dbReference>
<dbReference type="GO" id="GO:0005634">
    <property type="term" value="C:nucleus"/>
    <property type="evidence" value="ECO:0007669"/>
    <property type="project" value="UniProtKB-SubCell"/>
</dbReference>
<dbReference type="GO" id="GO:0005524">
    <property type="term" value="F:ATP binding"/>
    <property type="evidence" value="ECO:0007669"/>
    <property type="project" value="UniProtKB-KW"/>
</dbReference>
<evidence type="ECO:0000313" key="13">
    <source>
        <dbReference type="Proteomes" id="UP000236291"/>
    </source>
</evidence>
<evidence type="ECO:0000259" key="11">
    <source>
        <dbReference type="PROSITE" id="PS51194"/>
    </source>
</evidence>
<dbReference type="Pfam" id="PF12054">
    <property type="entry name" value="DUF3535"/>
    <property type="match status" value="1"/>
</dbReference>
<dbReference type="GO" id="GO:0017025">
    <property type="term" value="F:TBP-class protein binding"/>
    <property type="evidence" value="ECO:0007669"/>
    <property type="project" value="InterPro"/>
</dbReference>
<keyword evidence="4" id="KW-0378">Hydrolase</keyword>
<dbReference type="InterPro" id="IPR038718">
    <property type="entry name" value="SNF2-like_sf"/>
</dbReference>
<dbReference type="PANTHER" id="PTHR36498">
    <property type="entry name" value="TATA-BINDING PROTEIN-ASSOCIATED FACTOR 172"/>
    <property type="match status" value="1"/>
</dbReference>
<dbReference type="InterPro" id="IPR027417">
    <property type="entry name" value="P-loop_NTPase"/>
</dbReference>
<dbReference type="InterPro" id="IPR044972">
    <property type="entry name" value="Mot1"/>
</dbReference>
<reference evidence="12 13" key="1">
    <citation type="journal article" date="2014" name="Am. J. Bot.">
        <title>Genome assembly and annotation for red clover (Trifolium pratense; Fabaceae).</title>
        <authorList>
            <person name="Istvanek J."/>
            <person name="Jaros M."/>
            <person name="Krenek A."/>
            <person name="Repkova J."/>
        </authorList>
    </citation>
    <scope>NUCLEOTIDE SEQUENCE [LARGE SCALE GENOMIC DNA]</scope>
    <source>
        <strain evidence="13">cv. Tatra</strain>
        <tissue evidence="12">Young leaves</tissue>
    </source>
</reference>
<dbReference type="EMBL" id="ASHM01000043">
    <property type="protein sequence ID" value="PNY03732.1"/>
    <property type="molecule type" value="Genomic_DNA"/>
</dbReference>
<dbReference type="Gene3D" id="1.25.10.10">
    <property type="entry name" value="Leucine-rich Repeat Variant"/>
    <property type="match status" value="3"/>
</dbReference>
<keyword evidence="7" id="KW-0238">DNA-binding</keyword>
<dbReference type="GO" id="GO:0003677">
    <property type="term" value="F:DNA binding"/>
    <property type="evidence" value="ECO:0007669"/>
    <property type="project" value="UniProtKB-KW"/>
</dbReference>
<gene>
    <name evidence="12" type="ORF">L195_g000140</name>
</gene>